<evidence type="ECO:0000313" key="3">
    <source>
        <dbReference type="Proteomes" id="UP000320722"/>
    </source>
</evidence>
<proteinExistence type="predicted"/>
<dbReference type="Proteomes" id="UP000320722">
    <property type="component" value="Chromosome"/>
</dbReference>
<protein>
    <submittedName>
        <fullName evidence="2">Uncharacterized protein</fullName>
    </submittedName>
</protein>
<feature type="compositionally biased region" description="Basic and acidic residues" evidence="1">
    <location>
        <begin position="255"/>
        <end position="270"/>
    </location>
</feature>
<sequence length="475" mass="52904">MNTRDKCISKSRTLEFQPRSHSKLFCAGLLMAVLCAPILGTHRLAEGDTTQSGSQLIVRDVGVYLVSAHGKKMNDSGLFRSTLPGVMQSRRLSADSEGSDKPTPLGLITFAGPEVKDIDVLVEFPSGRFLSHWPTARIQSRRIYWRACQLTKSGSTSFQIPGSHWLSPLQQADRLYVNANNKSERFILYDVEVNHTPQISLTHSADGFQVQNRELGMLQHLTVIQPTDNPKQWKLAAVDQIPGMSKQKSKSQSGTDDKTKASKVDPLSDKKLKAKAAAEEAAKLKVLGDQLRNVGALPQLLSGKAADSKKPATPAKTETKVDPVKVPYVEKQPVSREQILSFWGDYLSKRGLGKPEIEYVQRILNDYGFREDQATVIYCMDEGVLDKSVPLELTPHPDVLRRIALVILVDLDPALQKHIDLLIAQLGDPVWAKREEAQQELAEYGRAAQKQLQQATKNKDLEIVFRSEQLLEKIK</sequence>
<dbReference type="EMBL" id="CP036347">
    <property type="protein sequence ID" value="QDU03263.1"/>
    <property type="molecule type" value="Genomic_DNA"/>
</dbReference>
<dbReference type="AlphaFoldDB" id="A0A517WDC5"/>
<evidence type="ECO:0000256" key="1">
    <source>
        <dbReference type="SAM" id="MobiDB-lite"/>
    </source>
</evidence>
<gene>
    <name evidence="2" type="ORF">V6x_29750</name>
</gene>
<reference evidence="2 3" key="1">
    <citation type="submission" date="2019-02" db="EMBL/GenBank/DDBJ databases">
        <title>Deep-cultivation of Planctomycetes and their phenomic and genomic characterization uncovers novel biology.</title>
        <authorList>
            <person name="Wiegand S."/>
            <person name="Jogler M."/>
            <person name="Boedeker C."/>
            <person name="Pinto D."/>
            <person name="Vollmers J."/>
            <person name="Rivas-Marin E."/>
            <person name="Kohn T."/>
            <person name="Peeters S.H."/>
            <person name="Heuer A."/>
            <person name="Rast P."/>
            <person name="Oberbeckmann S."/>
            <person name="Bunk B."/>
            <person name="Jeske O."/>
            <person name="Meyerdierks A."/>
            <person name="Storesund J.E."/>
            <person name="Kallscheuer N."/>
            <person name="Luecker S."/>
            <person name="Lage O.M."/>
            <person name="Pohl T."/>
            <person name="Merkel B.J."/>
            <person name="Hornburger P."/>
            <person name="Mueller R.-W."/>
            <person name="Bruemmer F."/>
            <person name="Labrenz M."/>
            <person name="Spormann A.M."/>
            <person name="Op den Camp H."/>
            <person name="Overmann J."/>
            <person name="Amann R."/>
            <person name="Jetten M.S.M."/>
            <person name="Mascher T."/>
            <person name="Medema M.H."/>
            <person name="Devos D.P."/>
            <person name="Kaster A.-K."/>
            <person name="Ovreas L."/>
            <person name="Rohde M."/>
            <person name="Galperin M.Y."/>
            <person name="Jogler C."/>
        </authorList>
    </citation>
    <scope>NUCLEOTIDE SEQUENCE [LARGE SCALE GENOMIC DNA]</scope>
    <source>
        <strain evidence="2 3">V6</strain>
    </source>
</reference>
<evidence type="ECO:0000313" key="2">
    <source>
        <dbReference type="EMBL" id="QDU03263.1"/>
    </source>
</evidence>
<feature type="region of interest" description="Disordered" evidence="1">
    <location>
        <begin position="240"/>
        <end position="270"/>
    </location>
</feature>
<name>A0A517WDC5_9PLAN</name>
<accession>A0A517WDC5</accession>
<organism evidence="2 3">
    <name type="scientific">Gimesia chilikensis</name>
    <dbReference type="NCBI Taxonomy" id="2605989"/>
    <lineage>
        <taxon>Bacteria</taxon>
        <taxon>Pseudomonadati</taxon>
        <taxon>Planctomycetota</taxon>
        <taxon>Planctomycetia</taxon>
        <taxon>Planctomycetales</taxon>
        <taxon>Planctomycetaceae</taxon>
        <taxon>Gimesia</taxon>
    </lineage>
</organism>